<dbReference type="EMBL" id="KB446302">
    <property type="protein sequence ID" value="EMD30333.1"/>
    <property type="molecule type" value="Genomic_DNA"/>
</dbReference>
<dbReference type="HOGENOM" id="CLU_3068495_0_0_1"/>
<evidence type="ECO:0000313" key="1">
    <source>
        <dbReference type="EMBL" id="EMD30333.1"/>
    </source>
</evidence>
<dbReference type="Proteomes" id="UP000016930">
    <property type="component" value="Unassembled WGS sequence"/>
</dbReference>
<keyword evidence="2" id="KW-1185">Reference proteome</keyword>
<dbReference type="AlphaFoldDB" id="M2Q0F1"/>
<name>M2Q0F1_CERS8</name>
<sequence length="53" mass="6092">MAVDIEGKEEAAKRGAAQRYAHMLAMLCMARVMSRQAPEHTRAWITPWESRTF</sequence>
<reference evidence="1 2" key="1">
    <citation type="journal article" date="2012" name="Proc. Natl. Acad. Sci. U.S.A.">
        <title>Comparative genomics of Ceriporiopsis subvermispora and Phanerochaete chrysosporium provide insight into selective ligninolysis.</title>
        <authorList>
            <person name="Fernandez-Fueyo E."/>
            <person name="Ruiz-Duenas F.J."/>
            <person name="Ferreira P."/>
            <person name="Floudas D."/>
            <person name="Hibbett D.S."/>
            <person name="Canessa P."/>
            <person name="Larrondo L.F."/>
            <person name="James T.Y."/>
            <person name="Seelenfreund D."/>
            <person name="Lobos S."/>
            <person name="Polanco R."/>
            <person name="Tello M."/>
            <person name="Honda Y."/>
            <person name="Watanabe T."/>
            <person name="Watanabe T."/>
            <person name="Ryu J.S."/>
            <person name="Kubicek C.P."/>
            <person name="Schmoll M."/>
            <person name="Gaskell J."/>
            <person name="Hammel K.E."/>
            <person name="St John F.J."/>
            <person name="Vanden Wymelenberg A."/>
            <person name="Sabat G."/>
            <person name="Splinter BonDurant S."/>
            <person name="Syed K."/>
            <person name="Yadav J.S."/>
            <person name="Doddapaneni H."/>
            <person name="Subramanian V."/>
            <person name="Lavin J.L."/>
            <person name="Oguiza J.A."/>
            <person name="Perez G."/>
            <person name="Pisabarro A.G."/>
            <person name="Ramirez L."/>
            <person name="Santoyo F."/>
            <person name="Master E."/>
            <person name="Coutinho P.M."/>
            <person name="Henrissat B."/>
            <person name="Lombard V."/>
            <person name="Magnuson J.K."/>
            <person name="Kuees U."/>
            <person name="Hori C."/>
            <person name="Igarashi K."/>
            <person name="Samejima M."/>
            <person name="Held B.W."/>
            <person name="Barry K.W."/>
            <person name="LaButti K.M."/>
            <person name="Lapidus A."/>
            <person name="Lindquist E.A."/>
            <person name="Lucas S.M."/>
            <person name="Riley R."/>
            <person name="Salamov A.A."/>
            <person name="Hoffmeister D."/>
            <person name="Schwenk D."/>
            <person name="Hadar Y."/>
            <person name="Yarden O."/>
            <person name="de Vries R.P."/>
            <person name="Wiebenga A."/>
            <person name="Stenlid J."/>
            <person name="Eastwood D."/>
            <person name="Grigoriev I.V."/>
            <person name="Berka R.M."/>
            <person name="Blanchette R.A."/>
            <person name="Kersten P."/>
            <person name="Martinez A.T."/>
            <person name="Vicuna R."/>
            <person name="Cullen D."/>
        </authorList>
    </citation>
    <scope>NUCLEOTIDE SEQUENCE [LARGE SCALE GENOMIC DNA]</scope>
    <source>
        <strain evidence="1 2">B</strain>
    </source>
</reference>
<accession>M2Q0F1</accession>
<gene>
    <name evidence="1" type="ORF">CERSUDRAFT_101529</name>
</gene>
<evidence type="ECO:0000313" key="2">
    <source>
        <dbReference type="Proteomes" id="UP000016930"/>
    </source>
</evidence>
<proteinExistence type="predicted"/>
<organism evidence="1 2">
    <name type="scientific">Ceriporiopsis subvermispora (strain B)</name>
    <name type="common">White-rot fungus</name>
    <name type="synonym">Gelatoporia subvermispora</name>
    <dbReference type="NCBI Taxonomy" id="914234"/>
    <lineage>
        <taxon>Eukaryota</taxon>
        <taxon>Fungi</taxon>
        <taxon>Dikarya</taxon>
        <taxon>Basidiomycota</taxon>
        <taxon>Agaricomycotina</taxon>
        <taxon>Agaricomycetes</taxon>
        <taxon>Polyporales</taxon>
        <taxon>Gelatoporiaceae</taxon>
        <taxon>Gelatoporia</taxon>
    </lineage>
</organism>
<protein>
    <submittedName>
        <fullName evidence="1">Uncharacterized protein</fullName>
    </submittedName>
</protein>